<dbReference type="PANTHER" id="PTHR10491:SF4">
    <property type="entry name" value="METHIONINE ADENOSYLTRANSFERASE 2 SUBUNIT BETA"/>
    <property type="match status" value="1"/>
</dbReference>
<sequence>MRWLVTGAGGTLGHDVVRVLEGAGEEVLAPPRSLLDVTRPDAVDAFVRGRRPDVVVNCAAYTDVDGAEAEPERAREVNAAAPGHLARACARGSARLVHISTDYVFSGRGRSTPYAEDCPTDPCSVYALTKRDGEDAVLGTLPDRSVVLRTSWLYGAHGRSFVGTMAGRAARGLSSEVVDTQVGQPTWSRDLAERVLWAGRRADAVGVLHAVNGGRTTWFGLARAVYALAGADPALVSPCPDDRFPRAADRPSYSVLGGDRWADWGAAPLRDWSEALAEALREMVPRS</sequence>
<dbReference type="EMBL" id="FQZK01000015">
    <property type="protein sequence ID" value="SHK17974.1"/>
    <property type="molecule type" value="Genomic_DNA"/>
</dbReference>
<dbReference type="CDD" id="cd05254">
    <property type="entry name" value="dTDP_HR_like_SDR_e"/>
    <property type="match status" value="1"/>
</dbReference>
<protein>
    <recommendedName>
        <fullName evidence="2">dTDP-4-dehydrorhamnose reductase</fullName>
        <ecNumber evidence="2">1.1.1.133</ecNumber>
    </recommendedName>
</protein>
<dbReference type="UniPathway" id="UPA00124"/>
<proteinExistence type="inferred from homology"/>
<dbReference type="SUPFAM" id="SSF51735">
    <property type="entry name" value="NAD(P)-binding Rossmann-fold domains"/>
    <property type="match status" value="1"/>
</dbReference>
<comment type="function">
    <text evidence="2">Catalyzes the reduction of dTDP-6-deoxy-L-lyxo-4-hexulose to yield dTDP-L-rhamnose.</text>
</comment>
<comment type="similarity">
    <text evidence="1 2">Belongs to the dTDP-4-dehydrorhamnose reductase family.</text>
</comment>
<dbReference type="AlphaFoldDB" id="A0A1M6QCF2"/>
<reference evidence="4 5" key="1">
    <citation type="submission" date="2016-11" db="EMBL/GenBank/DDBJ databases">
        <authorList>
            <person name="Jaros S."/>
            <person name="Januszkiewicz K."/>
            <person name="Wedrychowicz H."/>
        </authorList>
    </citation>
    <scope>NUCLEOTIDE SEQUENCE [LARGE SCALE GENOMIC DNA]</scope>
    <source>
        <strain evidence="4 5">CGMCC 4.5723</strain>
    </source>
</reference>
<dbReference type="GO" id="GO:0005829">
    <property type="term" value="C:cytosol"/>
    <property type="evidence" value="ECO:0007669"/>
    <property type="project" value="TreeGrafter"/>
</dbReference>
<dbReference type="PANTHER" id="PTHR10491">
    <property type="entry name" value="DTDP-4-DEHYDRORHAMNOSE REDUCTASE"/>
    <property type="match status" value="1"/>
</dbReference>
<evidence type="ECO:0000259" key="3">
    <source>
        <dbReference type="Pfam" id="PF04321"/>
    </source>
</evidence>
<evidence type="ECO:0000313" key="5">
    <source>
        <dbReference type="Proteomes" id="UP000184452"/>
    </source>
</evidence>
<dbReference type="GO" id="GO:0008831">
    <property type="term" value="F:dTDP-4-dehydrorhamnose reductase activity"/>
    <property type="evidence" value="ECO:0007669"/>
    <property type="project" value="UniProtKB-EC"/>
</dbReference>
<evidence type="ECO:0000256" key="2">
    <source>
        <dbReference type="RuleBase" id="RU364082"/>
    </source>
</evidence>
<dbReference type="EC" id="1.1.1.133" evidence="2"/>
<dbReference type="STRING" id="758803.SAMN05421803_1155"/>
<dbReference type="InterPro" id="IPR029903">
    <property type="entry name" value="RmlD-like-bd"/>
</dbReference>
<dbReference type="Pfam" id="PF04321">
    <property type="entry name" value="RmlD_sub_bind"/>
    <property type="match status" value="1"/>
</dbReference>
<keyword evidence="5" id="KW-1185">Reference proteome</keyword>
<organism evidence="4 5">
    <name type="scientific">Nocardiopsis flavescens</name>
    <dbReference type="NCBI Taxonomy" id="758803"/>
    <lineage>
        <taxon>Bacteria</taxon>
        <taxon>Bacillati</taxon>
        <taxon>Actinomycetota</taxon>
        <taxon>Actinomycetes</taxon>
        <taxon>Streptosporangiales</taxon>
        <taxon>Nocardiopsidaceae</taxon>
        <taxon>Nocardiopsis</taxon>
    </lineage>
</organism>
<dbReference type="InterPro" id="IPR005913">
    <property type="entry name" value="dTDP_dehydrorham_reduct"/>
</dbReference>
<evidence type="ECO:0000256" key="1">
    <source>
        <dbReference type="ARBA" id="ARBA00010944"/>
    </source>
</evidence>
<dbReference type="GO" id="GO:0019305">
    <property type="term" value="P:dTDP-rhamnose biosynthetic process"/>
    <property type="evidence" value="ECO:0007669"/>
    <property type="project" value="UniProtKB-UniPathway"/>
</dbReference>
<comment type="pathway">
    <text evidence="2">Carbohydrate biosynthesis; dTDP-L-rhamnose biosynthesis.</text>
</comment>
<dbReference type="NCBIfam" id="TIGR01214">
    <property type="entry name" value="rmlD"/>
    <property type="match status" value="1"/>
</dbReference>
<evidence type="ECO:0000313" key="4">
    <source>
        <dbReference type="EMBL" id="SHK17974.1"/>
    </source>
</evidence>
<keyword evidence="2" id="KW-0560">Oxidoreductase</keyword>
<dbReference type="Proteomes" id="UP000184452">
    <property type="component" value="Unassembled WGS sequence"/>
</dbReference>
<dbReference type="Gene3D" id="3.40.50.720">
    <property type="entry name" value="NAD(P)-binding Rossmann-like Domain"/>
    <property type="match status" value="1"/>
</dbReference>
<dbReference type="Gene3D" id="3.90.25.10">
    <property type="entry name" value="UDP-galactose 4-epimerase, domain 1"/>
    <property type="match status" value="1"/>
</dbReference>
<keyword evidence="2" id="KW-0521">NADP</keyword>
<name>A0A1M6QCF2_9ACTN</name>
<dbReference type="InterPro" id="IPR036291">
    <property type="entry name" value="NAD(P)-bd_dom_sf"/>
</dbReference>
<gene>
    <name evidence="4" type="ORF">SAMN05421803_1155</name>
</gene>
<dbReference type="OrthoDB" id="9803892at2"/>
<accession>A0A1M6QCF2</accession>
<dbReference type="RefSeq" id="WP_073381231.1">
    <property type="nucleotide sequence ID" value="NZ_FQZK01000015.1"/>
</dbReference>
<feature type="domain" description="RmlD-like substrate binding" evidence="3">
    <location>
        <begin position="1"/>
        <end position="283"/>
    </location>
</feature>